<proteinExistence type="predicted"/>
<comment type="caution">
    <text evidence="2">The sequence shown here is derived from an EMBL/GenBank/DDBJ whole genome shotgun (WGS) entry which is preliminary data.</text>
</comment>
<protein>
    <submittedName>
        <fullName evidence="2">Uncharacterized protein</fullName>
    </submittedName>
</protein>
<dbReference type="EMBL" id="VCKY01000059">
    <property type="protein sequence ID" value="TMR20189.1"/>
    <property type="molecule type" value="Genomic_DNA"/>
</dbReference>
<dbReference type="AlphaFoldDB" id="A0A5S4FI54"/>
<evidence type="ECO:0000313" key="3">
    <source>
        <dbReference type="Proteomes" id="UP000309128"/>
    </source>
</evidence>
<dbReference type="RefSeq" id="WP_138667518.1">
    <property type="nucleotide sequence ID" value="NZ_VCKY01000059.1"/>
</dbReference>
<evidence type="ECO:0000313" key="2">
    <source>
        <dbReference type="EMBL" id="TMR20189.1"/>
    </source>
</evidence>
<feature type="region of interest" description="Disordered" evidence="1">
    <location>
        <begin position="58"/>
        <end position="82"/>
    </location>
</feature>
<organism evidence="2 3">
    <name type="scientific">Nonomuraea turkmeniaca</name>
    <dbReference type="NCBI Taxonomy" id="103838"/>
    <lineage>
        <taxon>Bacteria</taxon>
        <taxon>Bacillati</taxon>
        <taxon>Actinomycetota</taxon>
        <taxon>Actinomycetes</taxon>
        <taxon>Streptosporangiales</taxon>
        <taxon>Streptosporangiaceae</taxon>
        <taxon>Nonomuraea</taxon>
    </lineage>
</organism>
<keyword evidence="3" id="KW-1185">Reference proteome</keyword>
<name>A0A5S4FI54_9ACTN</name>
<gene>
    <name evidence="2" type="ORF">ETD86_19150</name>
</gene>
<dbReference type="Proteomes" id="UP000309128">
    <property type="component" value="Unassembled WGS sequence"/>
</dbReference>
<evidence type="ECO:0000256" key="1">
    <source>
        <dbReference type="SAM" id="MobiDB-lite"/>
    </source>
</evidence>
<sequence>MAAPTAAVSAAVTTDPLASSQAAAAEIATFWLGDGGANLAAATPYSVQTAVSKIVTGSGGISPDTQPGSIPPSLPATTGTAKAGAPTTAGKVFFAVYSAASTHWSGAVLPG</sequence>
<accession>A0A5S4FI54</accession>
<reference evidence="2 3" key="1">
    <citation type="submission" date="2019-05" db="EMBL/GenBank/DDBJ databases">
        <title>Draft genome sequence of Nonomuraea turkmeniaca DSM 43926.</title>
        <authorList>
            <person name="Saricaoglu S."/>
            <person name="Isik K."/>
        </authorList>
    </citation>
    <scope>NUCLEOTIDE SEQUENCE [LARGE SCALE GENOMIC DNA]</scope>
    <source>
        <strain evidence="2 3">DSM 43926</strain>
    </source>
</reference>